<dbReference type="EMBL" id="CM003613">
    <property type="protein sequence ID" value="KYP56066.1"/>
    <property type="molecule type" value="Genomic_DNA"/>
</dbReference>
<dbReference type="Gramene" id="C.cajan_02241.t">
    <property type="protein sequence ID" value="C.cajan_02241.t.cds1"/>
    <property type="gene ID" value="C.cajan_02241"/>
</dbReference>
<evidence type="ECO:0000313" key="2">
    <source>
        <dbReference type="Proteomes" id="UP000075243"/>
    </source>
</evidence>
<organism evidence="1 2">
    <name type="scientific">Cajanus cajan</name>
    <name type="common">Pigeon pea</name>
    <name type="synonym">Cajanus indicus</name>
    <dbReference type="NCBI Taxonomy" id="3821"/>
    <lineage>
        <taxon>Eukaryota</taxon>
        <taxon>Viridiplantae</taxon>
        <taxon>Streptophyta</taxon>
        <taxon>Embryophyta</taxon>
        <taxon>Tracheophyta</taxon>
        <taxon>Spermatophyta</taxon>
        <taxon>Magnoliopsida</taxon>
        <taxon>eudicotyledons</taxon>
        <taxon>Gunneridae</taxon>
        <taxon>Pentapetalae</taxon>
        <taxon>rosids</taxon>
        <taxon>fabids</taxon>
        <taxon>Fabales</taxon>
        <taxon>Fabaceae</taxon>
        <taxon>Papilionoideae</taxon>
        <taxon>50 kb inversion clade</taxon>
        <taxon>NPAAA clade</taxon>
        <taxon>indigoferoid/millettioid clade</taxon>
        <taxon>Phaseoleae</taxon>
        <taxon>Cajanus</taxon>
    </lineage>
</organism>
<reference evidence="1 2" key="1">
    <citation type="journal article" date="2012" name="Nat. Biotechnol.">
        <title>Draft genome sequence of pigeonpea (Cajanus cajan), an orphan legume crop of resource-poor farmers.</title>
        <authorList>
            <person name="Varshney R.K."/>
            <person name="Chen W."/>
            <person name="Li Y."/>
            <person name="Bharti A.K."/>
            <person name="Saxena R.K."/>
            <person name="Schlueter J.A."/>
            <person name="Donoghue M.T."/>
            <person name="Azam S."/>
            <person name="Fan G."/>
            <person name="Whaley A.M."/>
            <person name="Farmer A.D."/>
            <person name="Sheridan J."/>
            <person name="Iwata A."/>
            <person name="Tuteja R."/>
            <person name="Penmetsa R.V."/>
            <person name="Wu W."/>
            <person name="Upadhyaya H.D."/>
            <person name="Yang S.P."/>
            <person name="Shah T."/>
            <person name="Saxena K.B."/>
            <person name="Michael T."/>
            <person name="McCombie W.R."/>
            <person name="Yang B."/>
            <person name="Zhang G."/>
            <person name="Yang H."/>
            <person name="Wang J."/>
            <person name="Spillane C."/>
            <person name="Cook D.R."/>
            <person name="May G.D."/>
            <person name="Xu X."/>
            <person name="Jackson S.A."/>
        </authorList>
    </citation>
    <scope>NUCLEOTIDE SEQUENCE [LARGE SCALE GENOMIC DNA]</scope>
    <source>
        <strain evidence="2">cv. Asha</strain>
    </source>
</reference>
<accession>A0A151SMK6</accession>
<name>A0A151SMK6_CAJCA</name>
<dbReference type="AlphaFoldDB" id="A0A151SMK6"/>
<protein>
    <submittedName>
        <fullName evidence="1">Uncharacterized protein</fullName>
    </submittedName>
</protein>
<gene>
    <name evidence="1" type="ORF">KK1_002294</name>
</gene>
<dbReference type="Proteomes" id="UP000075243">
    <property type="component" value="Chromosome 11"/>
</dbReference>
<evidence type="ECO:0000313" key="1">
    <source>
        <dbReference type="EMBL" id="KYP56066.1"/>
    </source>
</evidence>
<sequence>MNIGRFAQVYVEIDLNTPLVGKININNFWYNVEYEDSIFCVPLTNAMHT</sequence>
<proteinExistence type="predicted"/>
<keyword evidence="2" id="KW-1185">Reference proteome</keyword>